<dbReference type="AlphaFoldDB" id="A0A6A3NK21"/>
<proteinExistence type="predicted"/>
<dbReference type="PANTHER" id="PTHR42648">
    <property type="entry name" value="TRANSPOSASE, PUTATIVE-RELATED"/>
    <property type="match status" value="1"/>
</dbReference>
<dbReference type="Proteomes" id="UP000435112">
    <property type="component" value="Unassembled WGS sequence"/>
</dbReference>
<keyword evidence="8" id="KW-0239">DNA-directed DNA polymerase</keyword>
<evidence type="ECO:0000256" key="9">
    <source>
        <dbReference type="ARBA" id="ARBA00023172"/>
    </source>
</evidence>
<reference evidence="10 11" key="1">
    <citation type="submission" date="2018-09" db="EMBL/GenBank/DDBJ databases">
        <title>Genomic investigation of the strawberry pathogen Phytophthora fragariae indicates pathogenicity is determined by transcriptional variation in three key races.</title>
        <authorList>
            <person name="Adams T.M."/>
            <person name="Armitage A.D."/>
            <person name="Sobczyk M.K."/>
            <person name="Bates H.J."/>
            <person name="Dunwell J.M."/>
            <person name="Nellist C.F."/>
            <person name="Harrison R.J."/>
        </authorList>
    </citation>
    <scope>NUCLEOTIDE SEQUENCE [LARGE SCALE GENOMIC DNA]</scope>
    <source>
        <strain evidence="10 11">SCRP324</strain>
    </source>
</reference>
<evidence type="ECO:0000313" key="11">
    <source>
        <dbReference type="Proteomes" id="UP000435112"/>
    </source>
</evidence>
<evidence type="ECO:0000256" key="5">
    <source>
        <dbReference type="ARBA" id="ARBA00022842"/>
    </source>
</evidence>
<dbReference type="GO" id="GO:0003676">
    <property type="term" value="F:nucleic acid binding"/>
    <property type="evidence" value="ECO:0007669"/>
    <property type="project" value="InterPro"/>
</dbReference>
<keyword evidence="5" id="KW-0460">Magnesium</keyword>
<keyword evidence="2" id="KW-0479">Metal-binding</keyword>
<evidence type="ECO:0000256" key="2">
    <source>
        <dbReference type="ARBA" id="ARBA00022723"/>
    </source>
</evidence>
<dbReference type="InterPro" id="IPR039537">
    <property type="entry name" value="Retrotran_Ty1/copia-like"/>
</dbReference>
<evidence type="ECO:0000256" key="8">
    <source>
        <dbReference type="ARBA" id="ARBA00022932"/>
    </source>
</evidence>
<keyword evidence="7" id="KW-0695">RNA-directed DNA polymerase</keyword>
<evidence type="ECO:0000256" key="6">
    <source>
        <dbReference type="ARBA" id="ARBA00022908"/>
    </source>
</evidence>
<dbReference type="PANTHER" id="PTHR42648:SF11">
    <property type="entry name" value="TRANSPOSON TY4-P GAG-POL POLYPROTEIN"/>
    <property type="match status" value="1"/>
</dbReference>
<keyword evidence="6" id="KW-0229">DNA integration</keyword>
<evidence type="ECO:0000256" key="4">
    <source>
        <dbReference type="ARBA" id="ARBA00022801"/>
    </source>
</evidence>
<dbReference type="EMBL" id="QXFU01000169">
    <property type="protein sequence ID" value="KAE9041583.1"/>
    <property type="molecule type" value="Genomic_DNA"/>
</dbReference>
<dbReference type="InterPro" id="IPR036397">
    <property type="entry name" value="RNaseH_sf"/>
</dbReference>
<evidence type="ECO:0000313" key="10">
    <source>
        <dbReference type="EMBL" id="KAE9041583.1"/>
    </source>
</evidence>
<dbReference type="GO" id="GO:0015074">
    <property type="term" value="P:DNA integration"/>
    <property type="evidence" value="ECO:0007669"/>
    <property type="project" value="UniProtKB-KW"/>
</dbReference>
<dbReference type="GO" id="GO:0016787">
    <property type="term" value="F:hydrolase activity"/>
    <property type="evidence" value="ECO:0007669"/>
    <property type="project" value="UniProtKB-KW"/>
</dbReference>
<keyword evidence="3" id="KW-0255">Endonuclease</keyword>
<dbReference type="Gene3D" id="3.30.420.10">
    <property type="entry name" value="Ribonuclease H-like superfamily/Ribonuclease H"/>
    <property type="match status" value="1"/>
</dbReference>
<dbReference type="GO" id="GO:0003964">
    <property type="term" value="F:RNA-directed DNA polymerase activity"/>
    <property type="evidence" value="ECO:0007669"/>
    <property type="project" value="UniProtKB-KW"/>
</dbReference>
<name>A0A6A3NK21_9STRA</name>
<keyword evidence="1" id="KW-0540">Nuclease</keyword>
<dbReference type="GO" id="GO:0006310">
    <property type="term" value="P:DNA recombination"/>
    <property type="evidence" value="ECO:0007669"/>
    <property type="project" value="UniProtKB-KW"/>
</dbReference>
<dbReference type="GO" id="GO:0003887">
    <property type="term" value="F:DNA-directed DNA polymerase activity"/>
    <property type="evidence" value="ECO:0007669"/>
    <property type="project" value="UniProtKB-KW"/>
</dbReference>
<dbReference type="InterPro" id="IPR012337">
    <property type="entry name" value="RNaseH-like_sf"/>
</dbReference>
<evidence type="ECO:0000256" key="1">
    <source>
        <dbReference type="ARBA" id="ARBA00022722"/>
    </source>
</evidence>
<keyword evidence="9" id="KW-0233">DNA recombination</keyword>
<protein>
    <recommendedName>
        <fullName evidence="12">Integrase catalytic domain-containing protein</fullName>
    </recommendedName>
</protein>
<dbReference type="GO" id="GO:0004519">
    <property type="term" value="F:endonuclease activity"/>
    <property type="evidence" value="ECO:0007669"/>
    <property type="project" value="UniProtKB-KW"/>
</dbReference>
<keyword evidence="8" id="KW-0548">Nucleotidyltransferase</keyword>
<evidence type="ECO:0000256" key="7">
    <source>
        <dbReference type="ARBA" id="ARBA00022918"/>
    </source>
</evidence>
<evidence type="ECO:0008006" key="12">
    <source>
        <dbReference type="Google" id="ProtNLM"/>
    </source>
</evidence>
<dbReference type="OrthoDB" id="103796at2759"/>
<sequence>MQVAAREGFTGMANIVVELAYPLREKCSRAHLDSVQHCVAKLKAYAPGYRVIFLKSDNAAEYVGGEFAAFCDKKEINGKVERGNRVIVEMVRSMMLGASLSTSYWADDVVCAAYVRNHCLTKVLDGKTPIEALLGTPPDISNLCVFGCKV</sequence>
<keyword evidence="8" id="KW-0808">Transferase</keyword>
<evidence type="ECO:0000256" key="3">
    <source>
        <dbReference type="ARBA" id="ARBA00022759"/>
    </source>
</evidence>
<dbReference type="SUPFAM" id="SSF53098">
    <property type="entry name" value="Ribonuclease H-like"/>
    <property type="match status" value="1"/>
</dbReference>
<organism evidence="10 11">
    <name type="scientific">Phytophthora rubi</name>
    <dbReference type="NCBI Taxonomy" id="129364"/>
    <lineage>
        <taxon>Eukaryota</taxon>
        <taxon>Sar</taxon>
        <taxon>Stramenopiles</taxon>
        <taxon>Oomycota</taxon>
        <taxon>Peronosporomycetes</taxon>
        <taxon>Peronosporales</taxon>
        <taxon>Peronosporaceae</taxon>
        <taxon>Phytophthora</taxon>
    </lineage>
</organism>
<gene>
    <name evidence="10" type="ORF">PR002_g4371</name>
</gene>
<dbReference type="GO" id="GO:0046872">
    <property type="term" value="F:metal ion binding"/>
    <property type="evidence" value="ECO:0007669"/>
    <property type="project" value="UniProtKB-KW"/>
</dbReference>
<comment type="caution">
    <text evidence="10">The sequence shown here is derived from an EMBL/GenBank/DDBJ whole genome shotgun (WGS) entry which is preliminary data.</text>
</comment>
<accession>A0A6A3NK21</accession>
<keyword evidence="4" id="KW-0378">Hydrolase</keyword>